<dbReference type="OrthoDB" id="1834786at2"/>
<dbReference type="Pfam" id="PF26011">
    <property type="entry name" value="Beta-barrel_RND_rel"/>
    <property type="match status" value="1"/>
</dbReference>
<feature type="coiled-coil region" evidence="1">
    <location>
        <begin position="179"/>
        <end position="206"/>
    </location>
</feature>
<feature type="coiled-coil region" evidence="1">
    <location>
        <begin position="101"/>
        <end position="138"/>
    </location>
</feature>
<dbReference type="Gene3D" id="2.40.420.20">
    <property type="match status" value="1"/>
</dbReference>
<dbReference type="Proteomes" id="UP000198828">
    <property type="component" value="Unassembled WGS sequence"/>
</dbReference>
<accession>A0A1H2YTP1</accession>
<feature type="domain" description="RND related barrel-sandwich hybrid" evidence="4">
    <location>
        <begin position="65"/>
        <end position="266"/>
    </location>
</feature>
<protein>
    <submittedName>
        <fullName evidence="5">Putative membrane fusion protein</fullName>
    </submittedName>
</protein>
<sequence>MTQEERKLKRMRKKRKKWFFIILITILILFRSVLSLFASTFKTTLPEQYEIEEKISTEAIILRRETLYKSEGEGKVEIYVKHGERIAAGTKIGKITFIDDTSTLKQQLEEVENKIQALTQTELDIERIKEDESQLNEDIDNIVDGMQEAIAAEDYEVAGNLKDKLFMYYDKKKHVVRDNTLINQSLENLKKKREEIQLQISNNSIDYFSKEAGIVSFKLDGYEEIYPIDQKYDYGYSDFGNILDKGRMVSNNDIVKANEPIFKIIDNFEWYMIIKVDNIKDIFEYKEGNIILLAGEEIKDELKGVIEKITKNGTKGLILVRFNRDFEYYVEKRHLHVDIIKNKQDVYRIPSKTIVEKDGIKWVYVKDISGIVKLVPVEIIKEDEEYVYISQGDKNNNINIKGKDKAVRTVRQFDEILLNIDNIKEGMIID</sequence>
<evidence type="ECO:0000259" key="4">
    <source>
        <dbReference type="Pfam" id="PF26018"/>
    </source>
</evidence>
<dbReference type="InterPro" id="IPR058709">
    <property type="entry name" value="BSH_RND-rel"/>
</dbReference>
<keyword evidence="1" id="KW-0175">Coiled coil</keyword>
<dbReference type="InterPro" id="IPR058728">
    <property type="entry name" value="HH_RND-rel"/>
</dbReference>
<dbReference type="EMBL" id="FNNG01000006">
    <property type="protein sequence ID" value="SDX08425.1"/>
    <property type="molecule type" value="Genomic_DNA"/>
</dbReference>
<reference evidence="5 6" key="1">
    <citation type="submission" date="2016-10" db="EMBL/GenBank/DDBJ databases">
        <authorList>
            <person name="de Groot N.N."/>
        </authorList>
    </citation>
    <scope>NUCLEOTIDE SEQUENCE [LARGE SCALE GENOMIC DNA]</scope>
    <source>
        <strain evidence="5 6">DSM 23310</strain>
    </source>
</reference>
<evidence type="ECO:0000259" key="3">
    <source>
        <dbReference type="Pfam" id="PF26012"/>
    </source>
</evidence>
<dbReference type="Pfam" id="PF26018">
    <property type="entry name" value="BSH_RND_rel"/>
    <property type="match status" value="1"/>
</dbReference>
<proteinExistence type="predicted"/>
<feature type="domain" description="RND related alpha-helical hairpin" evidence="3">
    <location>
        <begin position="102"/>
        <end position="203"/>
    </location>
</feature>
<dbReference type="InterPro" id="IPR058729">
    <property type="entry name" value="Beta-barrel_RND-rel"/>
</dbReference>
<dbReference type="AlphaFoldDB" id="A0A1H2YTP1"/>
<evidence type="ECO:0000313" key="5">
    <source>
        <dbReference type="EMBL" id="SDX08425.1"/>
    </source>
</evidence>
<evidence type="ECO:0000256" key="1">
    <source>
        <dbReference type="SAM" id="Coils"/>
    </source>
</evidence>
<organism evidence="5 6">
    <name type="scientific">Tepidimicrobium xylanilyticum</name>
    <dbReference type="NCBI Taxonomy" id="1123352"/>
    <lineage>
        <taxon>Bacteria</taxon>
        <taxon>Bacillati</taxon>
        <taxon>Bacillota</taxon>
        <taxon>Tissierellia</taxon>
        <taxon>Tissierellales</taxon>
        <taxon>Tepidimicrobiaceae</taxon>
        <taxon>Tepidimicrobium</taxon>
    </lineage>
</organism>
<feature type="domain" description="RND related beta-barrel" evidence="2">
    <location>
        <begin position="270"/>
        <end position="343"/>
    </location>
</feature>
<evidence type="ECO:0000259" key="2">
    <source>
        <dbReference type="Pfam" id="PF26011"/>
    </source>
</evidence>
<dbReference type="RefSeq" id="WP_093752767.1">
    <property type="nucleotide sequence ID" value="NZ_BSYN01000006.1"/>
</dbReference>
<evidence type="ECO:0000313" key="6">
    <source>
        <dbReference type="Proteomes" id="UP000198828"/>
    </source>
</evidence>
<gene>
    <name evidence="5" type="ORF">SAMN05660923_01717</name>
</gene>
<dbReference type="Pfam" id="PF26012">
    <property type="entry name" value="HH_RND_rel"/>
    <property type="match status" value="1"/>
</dbReference>
<keyword evidence="6" id="KW-1185">Reference proteome</keyword>
<name>A0A1H2YTP1_9FIRM</name>